<evidence type="ECO:0000259" key="1">
    <source>
        <dbReference type="Pfam" id="PF13966"/>
    </source>
</evidence>
<sequence>MGSSEGIFSTKAMKALICANSVSQVNWKKVVWIGLAPPKVEAFVWLILHNRAPVKVELLKRGVRSIGDDLCPLCSRSRETVDHLFFTCIVSWQIWSLVANYWGVSLVLHQDPLSFFA</sequence>
<proteinExistence type="predicted"/>
<organism evidence="2 3">
    <name type="scientific">Hibiscus sabdariffa</name>
    <name type="common">roselle</name>
    <dbReference type="NCBI Taxonomy" id="183260"/>
    <lineage>
        <taxon>Eukaryota</taxon>
        <taxon>Viridiplantae</taxon>
        <taxon>Streptophyta</taxon>
        <taxon>Embryophyta</taxon>
        <taxon>Tracheophyta</taxon>
        <taxon>Spermatophyta</taxon>
        <taxon>Magnoliopsida</taxon>
        <taxon>eudicotyledons</taxon>
        <taxon>Gunneridae</taxon>
        <taxon>Pentapetalae</taxon>
        <taxon>rosids</taxon>
        <taxon>malvids</taxon>
        <taxon>Malvales</taxon>
        <taxon>Malvaceae</taxon>
        <taxon>Malvoideae</taxon>
        <taxon>Hibiscus</taxon>
    </lineage>
</organism>
<protein>
    <recommendedName>
        <fullName evidence="1">Reverse transcriptase zinc-binding domain-containing protein</fullName>
    </recommendedName>
</protein>
<dbReference type="Proteomes" id="UP001472677">
    <property type="component" value="Unassembled WGS sequence"/>
</dbReference>
<gene>
    <name evidence="2" type="ORF">V6N12_025804</name>
</gene>
<evidence type="ECO:0000313" key="3">
    <source>
        <dbReference type="Proteomes" id="UP001472677"/>
    </source>
</evidence>
<reference evidence="2 3" key="1">
    <citation type="journal article" date="2024" name="G3 (Bethesda)">
        <title>Genome assembly of Hibiscus sabdariffa L. provides insights into metabolisms of medicinal natural products.</title>
        <authorList>
            <person name="Kim T."/>
        </authorList>
    </citation>
    <scope>NUCLEOTIDE SEQUENCE [LARGE SCALE GENOMIC DNA]</scope>
    <source>
        <strain evidence="2">TK-2024</strain>
        <tissue evidence="2">Old leaves</tissue>
    </source>
</reference>
<dbReference type="Pfam" id="PF13966">
    <property type="entry name" value="zf-RVT"/>
    <property type="match status" value="1"/>
</dbReference>
<comment type="caution">
    <text evidence="2">The sequence shown here is derived from an EMBL/GenBank/DDBJ whole genome shotgun (WGS) entry which is preliminary data.</text>
</comment>
<keyword evidence="3" id="KW-1185">Reference proteome</keyword>
<dbReference type="InterPro" id="IPR026960">
    <property type="entry name" value="RVT-Znf"/>
</dbReference>
<name>A0ABR2DPV9_9ROSI</name>
<feature type="domain" description="Reverse transcriptase zinc-binding" evidence="1">
    <location>
        <begin position="8"/>
        <end position="95"/>
    </location>
</feature>
<evidence type="ECO:0000313" key="2">
    <source>
        <dbReference type="EMBL" id="KAK8544945.1"/>
    </source>
</evidence>
<dbReference type="EMBL" id="JBBPBM010000023">
    <property type="protein sequence ID" value="KAK8544945.1"/>
    <property type="molecule type" value="Genomic_DNA"/>
</dbReference>
<accession>A0ABR2DPV9</accession>